<evidence type="ECO:0000256" key="1">
    <source>
        <dbReference type="ARBA" id="ARBA00004744"/>
    </source>
</evidence>
<comment type="caution">
    <text evidence="9">The sequence shown here is derived from an EMBL/GenBank/DDBJ whole genome shotgun (WGS) entry which is preliminary data.</text>
</comment>
<comment type="pathway">
    <text evidence="1 7 8">Porphyrin-containing compound metabolism; protoheme biosynthesis.</text>
</comment>
<feature type="binding site" evidence="7">
    <location>
        <position position="30"/>
    </location>
    <ligand>
        <name>Fe-coproporphyrin III</name>
        <dbReference type="ChEBI" id="CHEBI:68438"/>
    </ligand>
</feature>
<proteinExistence type="inferred from homology"/>
<dbReference type="NCBIfam" id="TIGR00109">
    <property type="entry name" value="hemH"/>
    <property type="match status" value="1"/>
</dbReference>
<evidence type="ECO:0000256" key="4">
    <source>
        <dbReference type="ARBA" id="ARBA00023239"/>
    </source>
</evidence>
<evidence type="ECO:0000313" key="9">
    <source>
        <dbReference type="EMBL" id="MFD1608121.1"/>
    </source>
</evidence>
<feature type="binding site" evidence="7">
    <location>
        <position position="54"/>
    </location>
    <ligand>
        <name>Fe-coproporphyrin III</name>
        <dbReference type="ChEBI" id="CHEBI:68438"/>
    </ligand>
</feature>
<feature type="binding site" evidence="7">
    <location>
        <position position="125"/>
    </location>
    <ligand>
        <name>Fe-coproporphyrin III</name>
        <dbReference type="ChEBI" id="CHEBI:68438"/>
    </ligand>
</feature>
<organism evidence="9 10">
    <name type="scientific">Oceanobacillus luteolus</name>
    <dbReference type="NCBI Taxonomy" id="1274358"/>
    <lineage>
        <taxon>Bacteria</taxon>
        <taxon>Bacillati</taxon>
        <taxon>Bacillota</taxon>
        <taxon>Bacilli</taxon>
        <taxon>Bacillales</taxon>
        <taxon>Bacillaceae</taxon>
        <taxon>Oceanobacillus</taxon>
    </lineage>
</organism>
<evidence type="ECO:0000256" key="2">
    <source>
        <dbReference type="ARBA" id="ARBA00023004"/>
    </source>
</evidence>
<evidence type="ECO:0000256" key="6">
    <source>
        <dbReference type="ARBA" id="ARBA00024536"/>
    </source>
</evidence>
<comment type="subcellular location">
    <subcellularLocation>
        <location evidence="7 8">Cytoplasm</location>
    </subcellularLocation>
</comment>
<reference evidence="10" key="1">
    <citation type="journal article" date="2019" name="Int. J. Syst. Evol. Microbiol.">
        <title>The Global Catalogue of Microorganisms (GCM) 10K type strain sequencing project: providing services to taxonomists for standard genome sequencing and annotation.</title>
        <authorList>
            <consortium name="The Broad Institute Genomics Platform"/>
            <consortium name="The Broad Institute Genome Sequencing Center for Infectious Disease"/>
            <person name="Wu L."/>
            <person name="Ma J."/>
        </authorList>
    </citation>
    <scope>NUCLEOTIDE SEQUENCE [LARGE SCALE GENOMIC DNA]</scope>
    <source>
        <strain evidence="10">CGMCC 1.12376</strain>
    </source>
</reference>
<evidence type="ECO:0000256" key="8">
    <source>
        <dbReference type="RuleBase" id="RU000607"/>
    </source>
</evidence>
<feature type="binding site" evidence="7">
    <location>
        <position position="263"/>
    </location>
    <ligand>
        <name>Fe(2+)</name>
        <dbReference type="ChEBI" id="CHEBI:29033"/>
    </ligand>
</feature>
<dbReference type="CDD" id="cd03411">
    <property type="entry name" value="Ferrochelatase_N"/>
    <property type="match status" value="1"/>
</dbReference>
<keyword evidence="7 8" id="KW-0963">Cytoplasm</keyword>
<feature type="binding site" evidence="7">
    <location>
        <position position="182"/>
    </location>
    <ligand>
        <name>Fe(2+)</name>
        <dbReference type="ChEBI" id="CHEBI:29033"/>
    </ligand>
</feature>
<dbReference type="InterPro" id="IPR033659">
    <property type="entry name" value="Ferrochelatase_N"/>
</dbReference>
<protein>
    <recommendedName>
        <fullName evidence="7">Coproporphyrin III ferrochelatase</fullName>
        <ecNumber evidence="7">4.99.1.9</ecNumber>
    </recommendedName>
</protein>
<dbReference type="Pfam" id="PF00762">
    <property type="entry name" value="Ferrochelatase"/>
    <property type="match status" value="1"/>
</dbReference>
<evidence type="ECO:0000313" key="10">
    <source>
        <dbReference type="Proteomes" id="UP001597221"/>
    </source>
</evidence>
<keyword evidence="2 7" id="KW-0408">Iron</keyword>
<dbReference type="Gene3D" id="3.40.50.1400">
    <property type="match status" value="2"/>
</dbReference>
<keyword evidence="10" id="KW-1185">Reference proteome</keyword>
<gene>
    <name evidence="9" type="primary">hemH</name>
    <name evidence="7" type="synonym">cpfC</name>
    <name evidence="9" type="ORF">ACFSBH_10685</name>
</gene>
<feature type="binding site" evidence="7">
    <location>
        <begin position="46"/>
        <end position="47"/>
    </location>
    <ligand>
        <name>Fe-coproporphyrin III</name>
        <dbReference type="ChEBI" id="CHEBI:68438"/>
    </ligand>
</feature>
<dbReference type="NCBIfam" id="NF009095">
    <property type="entry name" value="PRK12435.1"/>
    <property type="match status" value="1"/>
</dbReference>
<dbReference type="PANTHER" id="PTHR11108">
    <property type="entry name" value="FERROCHELATASE"/>
    <property type="match status" value="1"/>
</dbReference>
<dbReference type="Proteomes" id="UP001597221">
    <property type="component" value="Unassembled WGS sequence"/>
</dbReference>
<sequence>MSKKVKGLLVMAYGTPTSEEEIEPYYTHIRHGRKPEPEALQDLKDRYEAIGGVSPLAKITEDQAKSLCDKLNELQDEVEYKVYIGLKHISPFIEDAVEQMEKDGITEAVSIVLAPHYSTFSIKSYNERAGKEAEKHGITLTSVVDWYKEPGYIKFWADGIKEIYDNMSADEQDETVVIVSAHSLPEKILDAGDPYPQQLEETAQLISDATGITNYDVGWQSEGNTPDPWLGPDVQDLTRILYHEKGYRSFIYAPVGFVADHLEVLYDNDYECKVVCDELGAKYYRPEMPNVHPLFIETLAEVVLKHEKRDARA</sequence>
<comment type="similarity">
    <text evidence="7 8">Belongs to the ferrochelatase family.</text>
</comment>
<keyword evidence="7" id="KW-0479">Metal-binding</keyword>
<dbReference type="PANTHER" id="PTHR11108:SF1">
    <property type="entry name" value="FERROCHELATASE, MITOCHONDRIAL"/>
    <property type="match status" value="1"/>
</dbReference>
<feature type="binding site" description="axial binding residue" evidence="7">
    <location>
        <position position="13"/>
    </location>
    <ligand>
        <name>Fe-coproporphyrin III</name>
        <dbReference type="ChEBI" id="CHEBI:68438"/>
    </ligand>
    <ligandPart>
        <name>Fe</name>
        <dbReference type="ChEBI" id="CHEBI:18248"/>
    </ligandPart>
</feature>
<accession>A0ABW4HS59</accession>
<name>A0ABW4HS59_9BACI</name>
<evidence type="ECO:0000256" key="3">
    <source>
        <dbReference type="ARBA" id="ARBA00023133"/>
    </source>
</evidence>
<dbReference type="HAMAP" id="MF_00323">
    <property type="entry name" value="Ferrochelatase"/>
    <property type="match status" value="1"/>
</dbReference>
<comment type="catalytic activity">
    <reaction evidence="6">
        <text>Fe-coproporphyrin III + 2 H(+) = coproporphyrin III + Fe(2+)</text>
        <dbReference type="Rhea" id="RHEA:49572"/>
        <dbReference type="ChEBI" id="CHEBI:15378"/>
        <dbReference type="ChEBI" id="CHEBI:29033"/>
        <dbReference type="ChEBI" id="CHEBI:68438"/>
        <dbReference type="ChEBI" id="CHEBI:131725"/>
        <dbReference type="EC" id="4.99.1.9"/>
    </reaction>
    <physiologicalReaction direction="right-to-left" evidence="6">
        <dbReference type="Rhea" id="RHEA:49574"/>
    </physiologicalReaction>
</comment>
<dbReference type="InterPro" id="IPR001015">
    <property type="entry name" value="Ferrochelatase"/>
</dbReference>
<dbReference type="EC" id="4.99.1.9" evidence="7"/>
<dbReference type="PROSITE" id="PS00534">
    <property type="entry name" value="FERROCHELATASE"/>
    <property type="match status" value="1"/>
</dbReference>
<dbReference type="SUPFAM" id="SSF53800">
    <property type="entry name" value="Chelatase"/>
    <property type="match status" value="1"/>
</dbReference>
<evidence type="ECO:0000256" key="7">
    <source>
        <dbReference type="HAMAP-Rule" id="MF_00323"/>
    </source>
</evidence>
<keyword evidence="4 7" id="KW-0456">Lyase</keyword>
<comment type="function">
    <text evidence="7 8">Involved in coproporphyrin-dependent heme b biosynthesis. Catalyzes the insertion of ferrous iron into coproporphyrin III to form Fe-coproporphyrin III.</text>
</comment>
<dbReference type="InterPro" id="IPR033644">
    <property type="entry name" value="Ferrochelatase_C"/>
</dbReference>
<evidence type="ECO:0000256" key="5">
    <source>
        <dbReference type="ARBA" id="ARBA00023244"/>
    </source>
</evidence>
<dbReference type="RefSeq" id="WP_379597439.1">
    <property type="nucleotide sequence ID" value="NZ_JBHUDE010000046.1"/>
</dbReference>
<keyword evidence="3 7" id="KW-0350">Heme biosynthesis</keyword>
<dbReference type="InterPro" id="IPR019772">
    <property type="entry name" value="Ferrochelatase_AS"/>
</dbReference>
<keyword evidence="5 7" id="KW-0627">Porphyrin biosynthesis</keyword>
<dbReference type="EMBL" id="JBHUDE010000046">
    <property type="protein sequence ID" value="MFD1608121.1"/>
    <property type="molecule type" value="Genomic_DNA"/>
</dbReference>
<dbReference type="CDD" id="cd00419">
    <property type="entry name" value="Ferrochelatase_C"/>
    <property type="match status" value="1"/>
</dbReference>